<dbReference type="EMBL" id="CP012661">
    <property type="protein sequence ID" value="AMY70020.1"/>
    <property type="molecule type" value="Genomic_DNA"/>
</dbReference>
<protein>
    <submittedName>
        <fullName evidence="4">Aldo/keto reductase family oxidoreductase</fullName>
    </submittedName>
</protein>
<dbReference type="Pfam" id="PF00248">
    <property type="entry name" value="Aldo_ket_red"/>
    <property type="match status" value="1"/>
</dbReference>
<evidence type="ECO:0000313" key="5">
    <source>
        <dbReference type="Proteomes" id="UP000076128"/>
    </source>
</evidence>
<keyword evidence="1" id="KW-0560">Oxidoreductase</keyword>
<gene>
    <name evidence="4" type="ORF">AKL17_2782</name>
</gene>
<dbReference type="InterPro" id="IPR036812">
    <property type="entry name" value="NAD(P)_OxRdtase_dom_sf"/>
</dbReference>
<dbReference type="Proteomes" id="UP000076128">
    <property type="component" value="Chromosome"/>
</dbReference>
<dbReference type="PATRIC" id="fig|1335048.3.peg.2896"/>
<keyword evidence="5" id="KW-1185">Reference proteome</keyword>
<evidence type="ECO:0000256" key="2">
    <source>
        <dbReference type="SAM" id="MobiDB-lite"/>
    </source>
</evidence>
<evidence type="ECO:0000313" key="4">
    <source>
        <dbReference type="EMBL" id="AMY70020.1"/>
    </source>
</evidence>
<proteinExistence type="predicted"/>
<evidence type="ECO:0000256" key="1">
    <source>
        <dbReference type="ARBA" id="ARBA00023002"/>
    </source>
</evidence>
<dbReference type="PANTHER" id="PTHR43364:SF4">
    <property type="entry name" value="NAD(P)-LINKED OXIDOREDUCTASE SUPERFAMILY PROTEIN"/>
    <property type="match status" value="1"/>
</dbReference>
<dbReference type="SUPFAM" id="SSF51430">
    <property type="entry name" value="NAD(P)-linked oxidoreductase"/>
    <property type="match status" value="1"/>
</dbReference>
<dbReference type="Gene3D" id="3.20.20.100">
    <property type="entry name" value="NADP-dependent oxidoreductase domain"/>
    <property type="match status" value="1"/>
</dbReference>
<name>A0A159Z6A9_9RHOB</name>
<dbReference type="PANTHER" id="PTHR43364">
    <property type="entry name" value="NADH-SPECIFIC METHYLGLYOXAL REDUCTASE-RELATED"/>
    <property type="match status" value="1"/>
</dbReference>
<dbReference type="AlphaFoldDB" id="A0A159Z6A9"/>
<feature type="compositionally biased region" description="Basic and acidic residues" evidence="2">
    <location>
        <begin position="58"/>
        <end position="68"/>
    </location>
</feature>
<dbReference type="InterPro" id="IPR023210">
    <property type="entry name" value="NADP_OxRdtase_dom"/>
</dbReference>
<feature type="region of interest" description="Disordered" evidence="2">
    <location>
        <begin position="1"/>
        <end position="98"/>
    </location>
</feature>
<reference evidence="4 5" key="1">
    <citation type="submission" date="2015-09" db="EMBL/GenBank/DDBJ databases">
        <title>Complete genome sequence of Defluviimonas alba cai42t isolated from an oilfield in Xinjiang.</title>
        <authorList>
            <person name="Geng S."/>
            <person name="Pan X."/>
            <person name="Wu X."/>
        </authorList>
    </citation>
    <scope>NUCLEOTIDE SEQUENCE [LARGE SCALE GENOMIC DNA]</scope>
    <source>
        <strain evidence="5">cai42</strain>
    </source>
</reference>
<dbReference type="GO" id="GO:0016491">
    <property type="term" value="F:oxidoreductase activity"/>
    <property type="evidence" value="ECO:0007669"/>
    <property type="project" value="UniProtKB-KW"/>
</dbReference>
<dbReference type="STRING" id="1335048.AKL17_2782"/>
<dbReference type="KEGG" id="daa:AKL17_2782"/>
<sequence>MADRSHQPRRPPAARKEAEEMRGAERADGRGGKAEVEARDGVQRRHPARAELDEDDRQEQGGEGDQHTHGRGSLAGRRGGEYPENGIGGSPVAARRPRDHAPDFAAPWVARGAPAVYRSRAAALGCCPPLSLTLETPMTRKTLGNSDISVSAICLGTMTWGSQTDEAGGHAQMDMALDHGVDFWDTAEMYPVNPVLAETVGNTEAIIGSWFAARGRRADVVLATKIAGKGGKARGGEEISPASIRRALEGSLTRLRTDYVDLYQFHWPNRGSYHFRQIWGFDASRQDRAATLQHMQDCLGTLGELKAEGKIRAFGLSNESAWGMAQWLRLAEAGAGPRPLALQNEYSLLCRLYDGDLAELGVNEQVTLLAYSPLATGLLTGKYAPDITPEGSRRAGTPELGGRITPRVWDAVAAYVDLARVQGLDPVQMAVAWVMGRPFPVVPIIGATTEAQLARVLGAADLVLAPDLRTAIDRIHKAHPMPY</sequence>
<feature type="compositionally biased region" description="Basic and acidic residues" evidence="2">
    <location>
        <begin position="14"/>
        <end position="51"/>
    </location>
</feature>
<feature type="domain" description="NADP-dependent oxidoreductase" evidence="3">
    <location>
        <begin position="152"/>
        <end position="475"/>
    </location>
</feature>
<organism evidence="4 5">
    <name type="scientific">Frigidibacter mobilis</name>
    <dbReference type="NCBI Taxonomy" id="1335048"/>
    <lineage>
        <taxon>Bacteria</taxon>
        <taxon>Pseudomonadati</taxon>
        <taxon>Pseudomonadota</taxon>
        <taxon>Alphaproteobacteria</taxon>
        <taxon>Rhodobacterales</taxon>
        <taxon>Paracoccaceae</taxon>
        <taxon>Frigidibacter</taxon>
    </lineage>
</organism>
<evidence type="ECO:0000259" key="3">
    <source>
        <dbReference type="Pfam" id="PF00248"/>
    </source>
</evidence>
<dbReference type="InterPro" id="IPR050523">
    <property type="entry name" value="AKR_Detox_Biosynth"/>
</dbReference>
<accession>A0A159Z6A9</accession>